<dbReference type="SUPFAM" id="SSF57535">
    <property type="entry name" value="Complement control module/SCR domain"/>
    <property type="match status" value="3"/>
</dbReference>
<gene>
    <name evidence="17" type="primary">LOC115466510</name>
</gene>
<evidence type="ECO:0000256" key="7">
    <source>
        <dbReference type="ARBA" id="ARBA00022729"/>
    </source>
</evidence>
<evidence type="ECO:0000256" key="8">
    <source>
        <dbReference type="ARBA" id="ARBA00022737"/>
    </source>
</evidence>
<dbReference type="InterPro" id="IPR035976">
    <property type="entry name" value="Sushi/SCR/CCP_sf"/>
</dbReference>
<dbReference type="AlphaFoldDB" id="A0A6P7XSJ9"/>
<protein>
    <recommendedName>
        <fullName evidence="3">Beta-2-glycoprotein 1</fullName>
    </recommendedName>
    <alternativeName>
        <fullName evidence="11">Apolipoprotein H</fullName>
    </alternativeName>
    <alternativeName>
        <fullName evidence="12">Beta-2-glycoprotein I</fullName>
    </alternativeName>
</protein>
<evidence type="ECO:0000256" key="11">
    <source>
        <dbReference type="ARBA" id="ARBA00029855"/>
    </source>
</evidence>
<evidence type="ECO:0000256" key="12">
    <source>
        <dbReference type="ARBA" id="ARBA00033414"/>
    </source>
</evidence>
<comment type="subcellular location">
    <subcellularLocation>
        <location evidence="2">Secreted</location>
    </subcellularLocation>
</comment>
<dbReference type="CDD" id="cd00033">
    <property type="entry name" value="CCP"/>
    <property type="match status" value="2"/>
</dbReference>
<comment type="caution">
    <text evidence="13">Lacks conserved residue(s) required for the propagation of feature annotation.</text>
</comment>
<dbReference type="PROSITE" id="PS50923">
    <property type="entry name" value="SUSHI"/>
    <property type="match status" value="2"/>
</dbReference>
<dbReference type="GO" id="GO:0005576">
    <property type="term" value="C:extracellular region"/>
    <property type="evidence" value="ECO:0007669"/>
    <property type="project" value="UniProtKB-SubCell"/>
</dbReference>
<evidence type="ECO:0000256" key="5">
    <source>
        <dbReference type="ARBA" id="ARBA00022659"/>
    </source>
</evidence>
<name>A0A6P7XSJ9_9AMPH</name>
<evidence type="ECO:0000256" key="13">
    <source>
        <dbReference type="PROSITE-ProRule" id="PRU00302"/>
    </source>
</evidence>
<dbReference type="Gene3D" id="2.10.70.10">
    <property type="entry name" value="Complement Module, domain 1"/>
    <property type="match status" value="3"/>
</dbReference>
<feature type="domain" description="Sushi" evidence="15">
    <location>
        <begin position="150"/>
        <end position="207"/>
    </location>
</feature>
<dbReference type="InterPro" id="IPR015104">
    <property type="entry name" value="Sushi_2"/>
</dbReference>
<proteinExistence type="predicted"/>
<evidence type="ECO:0000256" key="9">
    <source>
        <dbReference type="ARBA" id="ARBA00023157"/>
    </source>
</evidence>
<keyword evidence="7 14" id="KW-0732">Signal</keyword>
<dbReference type="PANTHER" id="PTHR46393:SF7">
    <property type="entry name" value="COMPLEMENT C2"/>
    <property type="match status" value="1"/>
</dbReference>
<organism evidence="16 17">
    <name type="scientific">Microcaecilia unicolor</name>
    <dbReference type="NCBI Taxonomy" id="1415580"/>
    <lineage>
        <taxon>Eukaryota</taxon>
        <taxon>Metazoa</taxon>
        <taxon>Chordata</taxon>
        <taxon>Craniata</taxon>
        <taxon>Vertebrata</taxon>
        <taxon>Euteleostomi</taxon>
        <taxon>Amphibia</taxon>
        <taxon>Gymnophiona</taxon>
        <taxon>Siphonopidae</taxon>
        <taxon>Microcaecilia</taxon>
    </lineage>
</organism>
<keyword evidence="16" id="KW-1185">Reference proteome</keyword>
<dbReference type="InterPro" id="IPR000436">
    <property type="entry name" value="Sushi_SCR_CCP_dom"/>
</dbReference>
<feature type="signal peptide" evidence="14">
    <location>
        <begin position="1"/>
        <end position="32"/>
    </location>
</feature>
<evidence type="ECO:0000256" key="6">
    <source>
        <dbReference type="ARBA" id="ARBA00022674"/>
    </source>
</evidence>
<keyword evidence="5 13" id="KW-0768">Sushi</keyword>
<dbReference type="GeneID" id="115466510"/>
<evidence type="ECO:0000256" key="4">
    <source>
        <dbReference type="ARBA" id="ARBA00022525"/>
    </source>
</evidence>
<evidence type="ECO:0000256" key="1">
    <source>
        <dbReference type="ARBA" id="ARBA00003651"/>
    </source>
</evidence>
<keyword evidence="10" id="KW-0325">Glycoprotein</keyword>
<evidence type="ECO:0000256" key="3">
    <source>
        <dbReference type="ARBA" id="ARBA00020104"/>
    </source>
</evidence>
<evidence type="ECO:0000256" key="2">
    <source>
        <dbReference type="ARBA" id="ARBA00004613"/>
    </source>
</evidence>
<dbReference type="GO" id="GO:0008201">
    <property type="term" value="F:heparin binding"/>
    <property type="evidence" value="ECO:0007669"/>
    <property type="project" value="UniProtKB-KW"/>
</dbReference>
<dbReference type="RefSeq" id="XP_030053650.1">
    <property type="nucleotide sequence ID" value="XM_030197790.1"/>
</dbReference>
<sequence length="293" mass="32819">MQRAMGTKIQQLFLALVSFFLVIITGIPKEDAEDTTCPQVREGLAEAMGQTCQKPCLRHRDCSGKRRCLCDGHCGLSCITLSRTCPWPVQLQHADVRLKGESHHFRDEMVVSCHPGFTMSEGGNTVTSHCQGDRKWSSTPACQAELDAENTCGPPPALKNGFHVGFSWKPGNSVQYFCEQSYELDGESVNSCQENLLWSNPAPTCRARCQIPVQRSRIVYQGKKVWIGEVPGGEVQHLEEVTFFCHGQNRSCSYQAISRCFDGHLPLPDCYREPTWLQYTIFPKKLVSEIPSC</sequence>
<dbReference type="Proteomes" id="UP000515156">
    <property type="component" value="Chromosome 3"/>
</dbReference>
<comment type="function">
    <text evidence="1">Binds to various kinds of negatively charged substances such as heparin, phospholipids, and dextran sulfate. May prevent activation of the intrinsic blood coagulation cascade by binding to phospholipids on the surface of damaged cells.</text>
</comment>
<keyword evidence="4" id="KW-0964">Secreted</keyword>
<accession>A0A6P7XSJ9</accession>
<feature type="chain" id="PRO_5027819055" description="Beta-2-glycoprotein 1" evidence="14">
    <location>
        <begin position="33"/>
        <end position="293"/>
    </location>
</feature>
<feature type="domain" description="Sushi" evidence="15">
    <location>
        <begin position="83"/>
        <end position="144"/>
    </location>
</feature>
<dbReference type="SMART" id="SM00032">
    <property type="entry name" value="CCP"/>
    <property type="match status" value="2"/>
</dbReference>
<dbReference type="Pfam" id="PF00084">
    <property type="entry name" value="Sushi"/>
    <property type="match status" value="2"/>
</dbReference>
<keyword evidence="8" id="KW-0677">Repeat</keyword>
<feature type="disulfide bond" evidence="13">
    <location>
        <begin position="178"/>
        <end position="205"/>
    </location>
</feature>
<evidence type="ECO:0000259" key="15">
    <source>
        <dbReference type="PROSITE" id="PS50923"/>
    </source>
</evidence>
<keyword evidence="9 13" id="KW-1015">Disulfide bond</keyword>
<reference evidence="17" key="1">
    <citation type="submission" date="2025-08" db="UniProtKB">
        <authorList>
            <consortium name="RefSeq"/>
        </authorList>
    </citation>
    <scope>IDENTIFICATION</scope>
</reference>
<evidence type="ECO:0000256" key="14">
    <source>
        <dbReference type="SAM" id="SignalP"/>
    </source>
</evidence>
<evidence type="ECO:0000313" key="17">
    <source>
        <dbReference type="RefSeq" id="XP_030053650.1"/>
    </source>
</evidence>
<evidence type="ECO:0000256" key="10">
    <source>
        <dbReference type="ARBA" id="ARBA00023180"/>
    </source>
</evidence>
<keyword evidence="6" id="KW-0358">Heparin-binding</keyword>
<evidence type="ECO:0000313" key="16">
    <source>
        <dbReference type="Proteomes" id="UP000515156"/>
    </source>
</evidence>
<dbReference type="Pfam" id="PF09014">
    <property type="entry name" value="Sushi_2"/>
    <property type="match status" value="1"/>
</dbReference>
<dbReference type="PANTHER" id="PTHR46393">
    <property type="entry name" value="SUSHI DOMAIN-CONTAINING PROTEIN"/>
    <property type="match status" value="1"/>
</dbReference>